<feature type="transmembrane region" description="Helical" evidence="1">
    <location>
        <begin position="87"/>
        <end position="108"/>
    </location>
</feature>
<proteinExistence type="predicted"/>
<reference evidence="2 5" key="3">
    <citation type="journal article" date="2016" name="PeerJ">
        <title>Genome sequencing and analysis of the first complete genome of Lactobacillus kunkeei strain MP2, an Apis mellifera gut isolate.</title>
        <authorList>
            <person name="Asenjo F."/>
            <person name="Olmos A."/>
            <person name="Henriquez-Piskulich P."/>
            <person name="Polanco V."/>
            <person name="Aldea P."/>
            <person name="Ugalde J.A."/>
            <person name="Trombert A.N."/>
        </authorList>
    </citation>
    <scope>NUCLEOTIDE SEQUENCE [LARGE SCALE GENOMIC DNA]</scope>
    <source>
        <strain evidence="2 5">MP2</strain>
    </source>
</reference>
<gene>
    <name evidence="2" type="ORF">APS55_00595</name>
    <name evidence="3" type="ORF">RZ72_10000</name>
</gene>
<evidence type="ECO:0000313" key="2">
    <source>
        <dbReference type="EMBL" id="ALJ30825.1"/>
    </source>
</evidence>
<evidence type="ECO:0000313" key="3">
    <source>
        <dbReference type="EMBL" id="KOY79483.1"/>
    </source>
</evidence>
<dbReference type="KEGG" id="lku:APS55_00595"/>
<dbReference type="PANTHER" id="PTHR34989">
    <property type="entry name" value="PROTEIN HDED"/>
    <property type="match status" value="1"/>
</dbReference>
<accession>A0A087EP13</accession>
<evidence type="ECO:0000313" key="5">
    <source>
        <dbReference type="Proteomes" id="UP000067203"/>
    </source>
</evidence>
<evidence type="ECO:0008006" key="6">
    <source>
        <dbReference type="Google" id="ProtNLM"/>
    </source>
</evidence>
<keyword evidence="1" id="KW-1133">Transmembrane helix</keyword>
<dbReference type="eggNOG" id="COG3247">
    <property type="taxonomic scope" value="Bacteria"/>
</dbReference>
<keyword evidence="1" id="KW-0812">Transmembrane</keyword>
<dbReference type="PANTHER" id="PTHR34989:SF1">
    <property type="entry name" value="PROTEIN HDED"/>
    <property type="match status" value="1"/>
</dbReference>
<dbReference type="PATRIC" id="fig|148814.10.peg.450"/>
<name>A0A087EP13_9LACO</name>
<keyword evidence="1" id="KW-0472">Membrane</keyword>
<feature type="transmembrane region" description="Helical" evidence="1">
    <location>
        <begin position="62"/>
        <end position="81"/>
    </location>
</feature>
<dbReference type="GO" id="GO:0005886">
    <property type="term" value="C:plasma membrane"/>
    <property type="evidence" value="ECO:0007669"/>
    <property type="project" value="TreeGrafter"/>
</dbReference>
<sequence>MNRINEFDPFSFIVGILGVIAGIISVSRPDVAFSTVVLIVAVFSIIRGIFKLTHMTDIFDSKGWIIFNSILDILIGVLMLFNGAFGMLYIAIFFAIMFILDSLTALSLAKYVKNVSHGYYIMDVIFAILGVIVGILLLISPVASALSVAFLVGIFFLVSGILMIVHSI</sequence>
<dbReference type="Proteomes" id="UP000067203">
    <property type="component" value="Chromosome"/>
</dbReference>
<feature type="transmembrane region" description="Helical" evidence="1">
    <location>
        <begin position="145"/>
        <end position="165"/>
    </location>
</feature>
<evidence type="ECO:0000313" key="4">
    <source>
        <dbReference type="Proteomes" id="UP000037749"/>
    </source>
</evidence>
<dbReference type="Proteomes" id="UP000037749">
    <property type="component" value="Unassembled WGS sequence"/>
</dbReference>
<reference evidence="3 4" key="1">
    <citation type="journal article" date="2015" name="Genome Biol. Evol.">
        <title>Functionally Structured Genomes in Lactobacillus kunkeei Colonizing the Honey Crop and Food Products of Honeybees and Stingless Bees.</title>
        <authorList>
            <person name="Tamarit D."/>
            <person name="Ellegaard K.M."/>
            <person name="Wikander J."/>
            <person name="Olofsson T."/>
            <person name="Vasquez A."/>
            <person name="Andersson S.G."/>
        </authorList>
    </citation>
    <scope>NUCLEOTIDE SEQUENCE [LARGE SCALE GENOMIC DNA]</scope>
    <source>
        <strain evidence="3 4">LAla</strain>
    </source>
</reference>
<dbReference type="EMBL" id="CP012920">
    <property type="protein sequence ID" value="ALJ30825.1"/>
    <property type="molecule type" value="Genomic_DNA"/>
</dbReference>
<evidence type="ECO:0000256" key="1">
    <source>
        <dbReference type="SAM" id="Phobius"/>
    </source>
</evidence>
<feature type="transmembrane region" description="Helical" evidence="1">
    <location>
        <begin position="120"/>
        <end position="139"/>
    </location>
</feature>
<organism evidence="3 4">
    <name type="scientific">Apilactobacillus kunkeei</name>
    <dbReference type="NCBI Taxonomy" id="148814"/>
    <lineage>
        <taxon>Bacteria</taxon>
        <taxon>Bacillati</taxon>
        <taxon>Bacillota</taxon>
        <taxon>Bacilli</taxon>
        <taxon>Lactobacillales</taxon>
        <taxon>Lactobacillaceae</taxon>
        <taxon>Apilactobacillus</taxon>
    </lineage>
</organism>
<feature type="transmembrane region" description="Helical" evidence="1">
    <location>
        <begin position="31"/>
        <end position="50"/>
    </location>
</feature>
<dbReference type="OrthoDB" id="2456403at2"/>
<protein>
    <recommendedName>
        <fullName evidence="6">Integral membrane protein</fullName>
    </recommendedName>
</protein>
<reference evidence="5" key="2">
    <citation type="submission" date="2015-10" db="EMBL/GenBank/DDBJ databases">
        <title>Bioinformatic analysis of the first complete genome sequence of Lactobacillus kunkeei strain MP2, an Apis mellifera gut isolate.</title>
        <authorList>
            <person name="Asenjo F."/>
            <person name="Olmos A."/>
            <person name="Henriquez-Piskulich P."/>
            <person name="Aldea P."/>
            <person name="Ugalde J.A."/>
            <person name="Trombert A.N."/>
        </authorList>
    </citation>
    <scope>NUCLEOTIDE SEQUENCE [LARGE SCALE GENOMIC DNA]</scope>
    <source>
        <strain evidence="5">MP2</strain>
    </source>
</reference>
<dbReference type="InterPro" id="IPR052712">
    <property type="entry name" value="Acid_resist_chaperone_HdeD"/>
</dbReference>
<dbReference type="InterPro" id="IPR005325">
    <property type="entry name" value="DUF308_memb"/>
</dbReference>
<dbReference type="RefSeq" id="WP_034532002.1">
    <property type="nucleotide sequence ID" value="NZ_BAABVW010000065.1"/>
</dbReference>
<dbReference type="STRING" id="148814.APS55_00595"/>
<dbReference type="Pfam" id="PF03729">
    <property type="entry name" value="DUF308"/>
    <property type="match status" value="2"/>
</dbReference>
<dbReference type="AlphaFoldDB" id="A0A087EP13"/>
<feature type="transmembrane region" description="Helical" evidence="1">
    <location>
        <begin position="7"/>
        <end position="25"/>
    </location>
</feature>
<dbReference type="EMBL" id="JXCZ01000011">
    <property type="protein sequence ID" value="KOY79483.1"/>
    <property type="molecule type" value="Genomic_DNA"/>
</dbReference>